<evidence type="ECO:0000313" key="7">
    <source>
        <dbReference type="EMBL" id="AAK38230.1"/>
    </source>
</evidence>
<evidence type="ECO:0000256" key="4">
    <source>
        <dbReference type="ARBA" id="ARBA00022844"/>
    </source>
</evidence>
<keyword evidence="5" id="KW-0426">Late protein</keyword>
<dbReference type="KEGG" id="vg:955906"/>
<protein>
    <submittedName>
        <fullName evidence="7">ORF22</fullName>
    </submittedName>
</protein>
<keyword evidence="1" id="KW-0167">Capsid protein</keyword>
<accession>Q993I8</accession>
<evidence type="ECO:0000256" key="1">
    <source>
        <dbReference type="ARBA" id="ARBA00022561"/>
    </source>
</evidence>
<dbReference type="Proteomes" id="UP000202809">
    <property type="component" value="Segment"/>
</dbReference>
<keyword evidence="8" id="KW-1185">Reference proteome</keyword>
<dbReference type="GO" id="GO:0051276">
    <property type="term" value="P:chromosome organization"/>
    <property type="evidence" value="ECO:0007669"/>
    <property type="project" value="InterPro"/>
</dbReference>
<evidence type="ECO:0000256" key="5">
    <source>
        <dbReference type="ARBA" id="ARBA00022921"/>
    </source>
</evidence>
<name>Q993I8_9GAMA</name>
<evidence type="ECO:0000256" key="2">
    <source>
        <dbReference type="ARBA" id="ARBA00022562"/>
    </source>
</evidence>
<proteinExistence type="predicted"/>
<reference evidence="7 8" key="2">
    <citation type="journal article" date="2002" name="J. Virol.">
        <title>Complete genomic sequence of an Epstein-Barr virus-related herpesvirus naturally infecting a new world primate: a defining point in the evolution of oncogenic lymphocryptoviruses.</title>
        <authorList>
            <person name="Rivailler P."/>
            <person name="Cho Y.G."/>
            <person name="Wang F."/>
        </authorList>
    </citation>
    <scope>NUCLEOTIDE SEQUENCE [LARGE SCALE GENOMIC DNA]</scope>
    <source>
        <strain evidence="7 8">CJ0149</strain>
    </source>
</reference>
<dbReference type="InterPro" id="IPR007640">
    <property type="entry name" value="UL17-like"/>
</dbReference>
<dbReference type="OrthoDB" id="10123at10239"/>
<dbReference type="Pfam" id="PF04559">
    <property type="entry name" value="Herpes_UL17"/>
    <property type="match status" value="1"/>
</dbReference>
<evidence type="ECO:0000256" key="3">
    <source>
        <dbReference type="ARBA" id="ARBA00022612"/>
    </source>
</evidence>
<dbReference type="EMBL" id="AF319782">
    <property type="protein sequence ID" value="AAK38230.1"/>
    <property type="molecule type" value="Genomic_DNA"/>
</dbReference>
<keyword evidence="6" id="KW-0231">Viral genome packaging</keyword>
<sequence length="508" mass="56723">MDVHVNNQTLIGADATMIHIFLPDDLIHETIGELPACDYVWVQTRFHSLSEPTPFVRMFSKKGRLCGRGGRTGIFTSVPVKYTEEMGQRILYNPFDVVVIKFPDANNGASIYIYYLLLFQGAKRAVAYEGIEQGEEETIQGISVSQNKEPDTHANLDKSVSTAPKGDLNDILQKITREIIGEQGHCSLGATLSPTSLSPAATLGLRLRAAVTTSTSEVRQSVRHHPALEEPSNIRGLDKRTHDVQKQALSSQSITPLHFSQLRLSMNAYQPGLAHVPHILTLHRLAIFAYGGLLSQRRLKLSEYLFPEQQQQAWNGIGSVLGVHAQEHQFLFHISDKIRTTFETALKNSKWLIGQEIPVTLPINYSRVYKDSNLLEEAFFTIQTRVSWESAWVKATLAGEPDSSPESSECTWIDSHPLYEAKPSIWGRIISTRTPNILGTSADLIHFASDGSYIHVAVSRKKTIVLILPGGFVIKGVLHLELAEELFVLARSHGHRRRIRNRETEAIS</sequence>
<keyword evidence="3" id="KW-1188">Viral release from host cell</keyword>
<organism evidence="7 8">
    <name type="scientific">callitrichine gammaherpesvirus 3</name>
    <name type="common">Marmoset lymphocryptovirus</name>
    <dbReference type="NCBI Taxonomy" id="106331"/>
    <lineage>
        <taxon>Viruses</taxon>
        <taxon>Duplodnaviria</taxon>
        <taxon>Heunggongvirae</taxon>
        <taxon>Peploviricota</taxon>
        <taxon>Herviviricetes</taxon>
        <taxon>Herpesvirales</taxon>
        <taxon>Orthoherpesviridae</taxon>
        <taxon>Gammaherpesvirinae</taxon>
        <taxon>Lymphocryptovirus</taxon>
        <taxon>Lymphocryptovirus callitrichinegamma3</taxon>
    </lineage>
</organism>
<evidence type="ECO:0000313" key="8">
    <source>
        <dbReference type="Proteomes" id="UP000202809"/>
    </source>
</evidence>
<keyword evidence="2" id="KW-1048">Host nucleus</keyword>
<dbReference type="RefSeq" id="NP_733875.1">
    <property type="nucleotide sequence ID" value="NC_004367.1"/>
</dbReference>
<dbReference type="GO" id="GO:0019028">
    <property type="term" value="C:viral capsid"/>
    <property type="evidence" value="ECO:0007669"/>
    <property type="project" value="UniProtKB-KW"/>
</dbReference>
<evidence type="ECO:0000256" key="6">
    <source>
        <dbReference type="ARBA" id="ARBA00023219"/>
    </source>
</evidence>
<dbReference type="GeneID" id="955906"/>
<reference evidence="7 8" key="1">
    <citation type="journal article" date="2001" name="Proc. Natl. Acad. Sci. U.S.A.">
        <title>An Epstein-Barr-related herpesvirus from marmoset lymphomas.</title>
        <authorList>
            <person name="Cho Y."/>
            <person name="Ramer J."/>
            <person name="Rivailler P."/>
            <person name="Quink C."/>
            <person name="Garber R.L."/>
            <person name="Beier D.R."/>
            <person name="Wang F."/>
        </authorList>
    </citation>
    <scope>NUCLEOTIDE SEQUENCE [LARGE SCALE GENOMIC DNA]</scope>
    <source>
        <strain evidence="7 8">CJ0149</strain>
    </source>
</reference>
<keyword evidence="4" id="KW-0946">Virion</keyword>